<feature type="active site" evidence="7">
    <location>
        <position position="213"/>
    </location>
</feature>
<gene>
    <name evidence="8" type="ORF">BS639_24200</name>
</gene>
<evidence type="ECO:0000313" key="8">
    <source>
        <dbReference type="EMBL" id="ORJ18637.1"/>
    </source>
</evidence>
<dbReference type="Gene3D" id="3.40.50.150">
    <property type="entry name" value="Vaccinia Virus protein VP39"/>
    <property type="match status" value="1"/>
</dbReference>
<evidence type="ECO:0000256" key="7">
    <source>
        <dbReference type="PROSITE-ProRule" id="PRU01016"/>
    </source>
</evidence>
<accession>A0ABX3TTU5</accession>
<keyword evidence="3 7" id="KW-0808">Transferase</keyword>
<dbReference type="InterPro" id="IPR001525">
    <property type="entry name" value="C5_MeTfrase"/>
</dbReference>
<evidence type="ECO:0000256" key="3">
    <source>
        <dbReference type="ARBA" id="ARBA00022679"/>
    </source>
</evidence>
<keyword evidence="4 7" id="KW-0949">S-adenosyl-L-methionine</keyword>
<keyword evidence="2 7" id="KW-0489">Methyltransferase</keyword>
<evidence type="ECO:0000256" key="6">
    <source>
        <dbReference type="ARBA" id="ARBA00047422"/>
    </source>
</evidence>
<evidence type="ECO:0000313" key="9">
    <source>
        <dbReference type="Proteomes" id="UP000192722"/>
    </source>
</evidence>
<dbReference type="EMBL" id="MRWD01000103">
    <property type="protein sequence ID" value="ORJ18637.1"/>
    <property type="molecule type" value="Genomic_DNA"/>
</dbReference>
<dbReference type="InterPro" id="IPR029063">
    <property type="entry name" value="SAM-dependent_MTases_sf"/>
</dbReference>
<name>A0ABX3TTU5_9GAMM</name>
<sequence>MKATSTTIINSKIGESKGHLRIWLEGGKLSRCGYSPDDRYNIHISGGKIELTREEHGNFAVSRRNKGGRTYPLIEITSARCGDLSNIFSHEQQIRIVVTTDKIVITKHHIDTQILERENRILAKLATGAALDTGSLFFGFGMLDCAAHDGLEEAGIRTQLSVIVEREAKYLDPALEKNAHMLSSAHYIIESPIQAARITDRQPVDLLIAGIPCTGASKSGKAKNKNKTAEEHPDAGAMFYYTLRCIELLNPALITLENVTEYANTESMAVIRSVLDNMGYDVVEMTLSGVDFGSIEDRKRLCVFAVSKNLDFNIFPMKEMIGHRMNRSMKAEVLSDILEDIPLDSPAWKNYDYLAEKEMRDIEAGKGFRRQLLDGNEETCGTIGRHYNKGRSTEPFIKHPTDPTKSRLLTVKEHAAVKGYPLSKLNPEMSVTTAHEALGQGVIYPAFRAAFRVLGDFLSQYLKADSIEIAA</sequence>
<organism evidence="8 9">
    <name type="scientific">Rouxiella silvae</name>
    <dbReference type="NCBI Taxonomy" id="1646373"/>
    <lineage>
        <taxon>Bacteria</taxon>
        <taxon>Pseudomonadati</taxon>
        <taxon>Pseudomonadota</taxon>
        <taxon>Gammaproteobacteria</taxon>
        <taxon>Enterobacterales</taxon>
        <taxon>Yersiniaceae</taxon>
        <taxon>Rouxiella</taxon>
    </lineage>
</organism>
<dbReference type="PANTHER" id="PTHR46098">
    <property type="entry name" value="TRNA (CYTOSINE(38)-C(5))-METHYLTRANSFERASE"/>
    <property type="match status" value="1"/>
</dbReference>
<reference evidence="8 9" key="1">
    <citation type="journal article" date="2017" name="Int. J. Syst. Evol. Microbiol.">
        <title>Rouxiella badensis sp. nov. and Rouxiella silvae sp. nov. isolated from peat bog soil in Germany and emendation of the genus description.</title>
        <authorList>
            <person name="Le Fleche-Mateos A."/>
            <person name="Kugler J.H."/>
            <person name="Hansen S.H."/>
            <person name="Syldatk C."/>
            <person name="Hausmann R."/>
            <person name="Lomprez F."/>
            <person name="Vandenbogaert M."/>
            <person name="Manuguerra J.C."/>
            <person name="Grimont P.A."/>
        </authorList>
    </citation>
    <scope>NUCLEOTIDE SEQUENCE [LARGE SCALE GENOMIC DNA]</scope>
    <source>
        <strain evidence="8 9">213</strain>
    </source>
</reference>
<evidence type="ECO:0000256" key="5">
    <source>
        <dbReference type="ARBA" id="ARBA00022747"/>
    </source>
</evidence>
<protein>
    <recommendedName>
        <fullName evidence="1">DNA (cytosine-5-)-methyltransferase</fullName>
        <ecNumber evidence="1">2.1.1.37</ecNumber>
    </recommendedName>
</protein>
<comment type="caution">
    <text evidence="8">The sequence shown here is derived from an EMBL/GenBank/DDBJ whole genome shotgun (WGS) entry which is preliminary data.</text>
</comment>
<keyword evidence="9" id="KW-1185">Reference proteome</keyword>
<dbReference type="SUPFAM" id="SSF53335">
    <property type="entry name" value="S-adenosyl-L-methionine-dependent methyltransferases"/>
    <property type="match status" value="1"/>
</dbReference>
<dbReference type="Pfam" id="PF00145">
    <property type="entry name" value="DNA_methylase"/>
    <property type="match status" value="1"/>
</dbReference>
<dbReference type="RefSeq" id="WP_084984597.1">
    <property type="nucleotide sequence ID" value="NZ_CBCSCF010000021.1"/>
</dbReference>
<comment type="similarity">
    <text evidence="7">Belongs to the class I-like SAM-binding methyltransferase superfamily. C5-methyltransferase family.</text>
</comment>
<dbReference type="PROSITE" id="PS51679">
    <property type="entry name" value="SAM_MT_C5"/>
    <property type="match status" value="1"/>
</dbReference>
<dbReference type="InterPro" id="IPR050750">
    <property type="entry name" value="C5-MTase"/>
</dbReference>
<keyword evidence="5" id="KW-0680">Restriction system</keyword>
<dbReference type="PANTHER" id="PTHR46098:SF1">
    <property type="entry name" value="TRNA (CYTOSINE(38)-C(5))-METHYLTRANSFERASE"/>
    <property type="match status" value="1"/>
</dbReference>
<comment type="catalytic activity">
    <reaction evidence="6">
        <text>a 2'-deoxycytidine in DNA + S-adenosyl-L-methionine = a 5-methyl-2'-deoxycytidine in DNA + S-adenosyl-L-homocysteine + H(+)</text>
        <dbReference type="Rhea" id="RHEA:13681"/>
        <dbReference type="Rhea" id="RHEA-COMP:11369"/>
        <dbReference type="Rhea" id="RHEA-COMP:11370"/>
        <dbReference type="ChEBI" id="CHEBI:15378"/>
        <dbReference type="ChEBI" id="CHEBI:57856"/>
        <dbReference type="ChEBI" id="CHEBI:59789"/>
        <dbReference type="ChEBI" id="CHEBI:85452"/>
        <dbReference type="ChEBI" id="CHEBI:85454"/>
        <dbReference type="EC" id="2.1.1.37"/>
    </reaction>
</comment>
<proteinExistence type="inferred from homology"/>
<dbReference type="EC" id="2.1.1.37" evidence="1"/>
<evidence type="ECO:0000256" key="1">
    <source>
        <dbReference type="ARBA" id="ARBA00011975"/>
    </source>
</evidence>
<dbReference type="Proteomes" id="UP000192722">
    <property type="component" value="Unassembled WGS sequence"/>
</dbReference>
<evidence type="ECO:0000256" key="2">
    <source>
        <dbReference type="ARBA" id="ARBA00022603"/>
    </source>
</evidence>
<evidence type="ECO:0000256" key="4">
    <source>
        <dbReference type="ARBA" id="ARBA00022691"/>
    </source>
</evidence>